<comment type="caution">
    <text evidence="1">The sequence shown here is derived from an EMBL/GenBank/DDBJ whole genome shotgun (WGS) entry which is preliminary data.</text>
</comment>
<evidence type="ECO:0008006" key="3">
    <source>
        <dbReference type="Google" id="ProtNLM"/>
    </source>
</evidence>
<dbReference type="PROSITE" id="PS51257">
    <property type="entry name" value="PROKAR_LIPOPROTEIN"/>
    <property type="match status" value="1"/>
</dbReference>
<keyword evidence="2" id="KW-1185">Reference proteome</keyword>
<dbReference type="RefSeq" id="WP_179398609.1">
    <property type="nucleotide sequence ID" value="NZ_JACCCY010000001.1"/>
</dbReference>
<dbReference type="EMBL" id="JACCCY010000001">
    <property type="protein sequence ID" value="NYI48537.1"/>
    <property type="molecule type" value="Genomic_DNA"/>
</dbReference>
<dbReference type="SUPFAM" id="SSF50969">
    <property type="entry name" value="YVTN repeat-like/Quinoprotein amine dehydrogenase"/>
    <property type="match status" value="1"/>
</dbReference>
<organism evidence="1 2">
    <name type="scientific">Macellibacteroides fermentans</name>
    <dbReference type="NCBI Taxonomy" id="879969"/>
    <lineage>
        <taxon>Bacteria</taxon>
        <taxon>Pseudomonadati</taxon>
        <taxon>Bacteroidota</taxon>
        <taxon>Bacteroidia</taxon>
        <taxon>Bacteroidales</taxon>
        <taxon>Porphyromonadaceae</taxon>
        <taxon>Macellibacteroides</taxon>
    </lineage>
</organism>
<dbReference type="Proteomes" id="UP000574332">
    <property type="component" value="Unassembled WGS sequence"/>
</dbReference>
<dbReference type="AlphaFoldDB" id="A0A8E1ZW31"/>
<protein>
    <recommendedName>
        <fullName evidence="3">6-bladed beta-propeller</fullName>
    </recommendedName>
</protein>
<evidence type="ECO:0000313" key="1">
    <source>
        <dbReference type="EMBL" id="NYI48537.1"/>
    </source>
</evidence>
<proteinExistence type="predicted"/>
<gene>
    <name evidence="1" type="ORF">F5613_000582</name>
</gene>
<name>A0A8E1ZW31_9PORP</name>
<accession>A0A8E1ZW31</accession>
<evidence type="ECO:0000313" key="2">
    <source>
        <dbReference type="Proteomes" id="UP000574332"/>
    </source>
</evidence>
<dbReference type="Pfam" id="PF17170">
    <property type="entry name" value="DUF5128"/>
    <property type="match status" value="1"/>
</dbReference>
<sequence>MNKILGIFLIIIIFGGCSSSSSTEKKQNKRNNIINVHNRIKEIVIEDLLINNNSWIFIVDKYLFIQDYKSANECIQIFDKDNFKYFTGTALKGLGPGEIARIGHITEDKKNRKFYVTDHGKNKIFSYDLDSVITDPTYLPIEKMKMREQLHPWDYVYINDTLSIGVIVEPIGNNDFKPVIGKFNMKTGEIKHMSYTIHPEVKKKRICFDISLEYGIYVECYIPHDLMTICSLNGDLKYNIYGPNWDTETHGINHYGPVVFCGNRIVALYSGEKSFTKEGRSNWPTNFLIFDLEGNYLKTLETGYKIARFCYDKDNNRIIMSMDDDIQFGYLDMKEFLD</sequence>
<dbReference type="InterPro" id="IPR011044">
    <property type="entry name" value="Quino_amine_DH_bsu"/>
</dbReference>
<reference evidence="1 2" key="1">
    <citation type="submission" date="2020-07" db="EMBL/GenBank/DDBJ databases">
        <title>Genomic Encyclopedia of Type Strains, Phase IV (KMG-IV): sequencing the most valuable type-strain genomes for metagenomic binning, comparative biology and taxonomic classification.</title>
        <authorList>
            <person name="Goeker M."/>
        </authorList>
    </citation>
    <scope>NUCLEOTIDE SEQUENCE [LARGE SCALE GENOMIC DNA]</scope>
    <source>
        <strain evidence="1 2">DSM 23697</strain>
    </source>
</reference>